<gene>
    <name evidence="4" type="ORF">HCG48_10395</name>
</gene>
<name>A0A6H1TXS6_9CYAN</name>
<accession>A0A6H1TXS6</accession>
<dbReference type="AlphaFoldDB" id="A0A6H1TXS6"/>
<dbReference type="PANTHER" id="PTHR10605">
    <property type="entry name" value="HEPARAN SULFATE SULFOTRANSFERASE"/>
    <property type="match status" value="1"/>
</dbReference>
<dbReference type="GO" id="GO:0008146">
    <property type="term" value="F:sulfotransferase activity"/>
    <property type="evidence" value="ECO:0007669"/>
    <property type="project" value="InterPro"/>
</dbReference>
<dbReference type="RefSeq" id="WP_168569102.1">
    <property type="nucleotide sequence ID" value="NZ_CP051167.1"/>
</dbReference>
<reference evidence="4 5" key="1">
    <citation type="submission" date="2020-04" db="EMBL/GenBank/DDBJ databases">
        <authorList>
            <person name="Basu S."/>
            <person name="Maruthanayagam V."/>
            <person name="Chakraborty S."/>
            <person name="Pramanik A."/>
            <person name="Mukherjee J."/>
            <person name="Brink B."/>
        </authorList>
    </citation>
    <scope>NUCLEOTIDE SEQUENCE [LARGE SCALE GENOMIC DNA]</scope>
    <source>
        <strain evidence="4 5">AP17</strain>
    </source>
</reference>
<evidence type="ECO:0000313" key="4">
    <source>
        <dbReference type="EMBL" id="QIZ70947.1"/>
    </source>
</evidence>
<evidence type="ECO:0000313" key="5">
    <source>
        <dbReference type="Proteomes" id="UP000500857"/>
    </source>
</evidence>
<dbReference type="EMBL" id="CP051167">
    <property type="protein sequence ID" value="QIZ70947.1"/>
    <property type="molecule type" value="Genomic_DNA"/>
</dbReference>
<evidence type="ECO:0000256" key="2">
    <source>
        <dbReference type="ARBA" id="ARBA00023180"/>
    </source>
</evidence>
<dbReference type="KEGG" id="oxy:HCG48_10395"/>
<sequence length="248" mass="29636">MPDFLIIGAQKCGTTSLYHYLVQHPKIIPARQKEVHFFDLNFDRGLEWYAAQFFPESYEDGRLTGEASPYYVFHPLVAKRVYNTFPKIKLILLLRDPIDRAWSHYHHEVRWGFESLSFEEAIASEPERLAGEEEKMRDDPHYYSYNHQHYTYLARGIYAEQIAEWLQYFDRDRMLILKSEELSTHPDRIMRRTCEFLGVKAIAVDASTQYNSGEYSQILEKYRQELAAYFYPHNRRLKEEFGIDFYSN</sequence>
<dbReference type="Pfam" id="PF00685">
    <property type="entry name" value="Sulfotransfer_1"/>
    <property type="match status" value="1"/>
</dbReference>
<dbReference type="PANTHER" id="PTHR10605:SF56">
    <property type="entry name" value="BIFUNCTIONAL HEPARAN SULFATE N-DEACETYLASE_N-SULFOTRANSFERASE"/>
    <property type="match status" value="1"/>
</dbReference>
<organism evidence="4 5">
    <name type="scientific">Oxynema aestuarii AP17</name>
    <dbReference type="NCBI Taxonomy" id="2064643"/>
    <lineage>
        <taxon>Bacteria</taxon>
        <taxon>Bacillati</taxon>
        <taxon>Cyanobacteriota</taxon>
        <taxon>Cyanophyceae</taxon>
        <taxon>Oscillatoriophycideae</taxon>
        <taxon>Oscillatoriales</taxon>
        <taxon>Oscillatoriaceae</taxon>
        <taxon>Oxynema</taxon>
        <taxon>Oxynema aestuarii</taxon>
    </lineage>
</organism>
<dbReference type="InterPro" id="IPR000863">
    <property type="entry name" value="Sulfotransferase_dom"/>
</dbReference>
<keyword evidence="5" id="KW-1185">Reference proteome</keyword>
<dbReference type="Gene3D" id="3.40.50.300">
    <property type="entry name" value="P-loop containing nucleotide triphosphate hydrolases"/>
    <property type="match status" value="1"/>
</dbReference>
<dbReference type="Proteomes" id="UP000500857">
    <property type="component" value="Chromosome"/>
</dbReference>
<proteinExistence type="predicted"/>
<protein>
    <submittedName>
        <fullName evidence="4">Sulfotransferase domain-containing protein</fullName>
    </submittedName>
</protein>
<evidence type="ECO:0000256" key="1">
    <source>
        <dbReference type="ARBA" id="ARBA00022679"/>
    </source>
</evidence>
<dbReference type="InterPro" id="IPR027417">
    <property type="entry name" value="P-loop_NTPase"/>
</dbReference>
<keyword evidence="2" id="KW-0325">Glycoprotein</keyword>
<dbReference type="SUPFAM" id="SSF52540">
    <property type="entry name" value="P-loop containing nucleoside triphosphate hydrolases"/>
    <property type="match status" value="1"/>
</dbReference>
<keyword evidence="1 4" id="KW-0808">Transferase</keyword>
<feature type="domain" description="Sulfotransferase" evidence="3">
    <location>
        <begin position="2"/>
        <end position="219"/>
    </location>
</feature>
<dbReference type="InterPro" id="IPR037359">
    <property type="entry name" value="NST/OST"/>
</dbReference>
<evidence type="ECO:0000259" key="3">
    <source>
        <dbReference type="Pfam" id="PF00685"/>
    </source>
</evidence>